<sequence length="24" mass="2588">MCQKPHLAASLKVMACLRSLSQGD</sequence>
<evidence type="ECO:0000313" key="1">
    <source>
        <dbReference type="EMBL" id="JAD53100.1"/>
    </source>
</evidence>
<accession>A0A0A9AW54</accession>
<protein>
    <submittedName>
        <fullName evidence="1">Uncharacterized protein</fullName>
    </submittedName>
</protein>
<reference evidence="1" key="1">
    <citation type="submission" date="2014-09" db="EMBL/GenBank/DDBJ databases">
        <authorList>
            <person name="Magalhaes I.L.F."/>
            <person name="Oliveira U."/>
            <person name="Santos F.R."/>
            <person name="Vidigal T.H.D.A."/>
            <person name="Brescovit A.D."/>
            <person name="Santos A.J."/>
        </authorList>
    </citation>
    <scope>NUCLEOTIDE SEQUENCE</scope>
    <source>
        <tissue evidence="1">Shoot tissue taken approximately 20 cm above the soil surface</tissue>
    </source>
</reference>
<reference evidence="1" key="2">
    <citation type="journal article" date="2015" name="Data Brief">
        <title>Shoot transcriptome of the giant reed, Arundo donax.</title>
        <authorList>
            <person name="Barrero R.A."/>
            <person name="Guerrero F.D."/>
            <person name="Moolhuijzen P."/>
            <person name="Goolsby J.A."/>
            <person name="Tidwell J."/>
            <person name="Bellgard S.E."/>
            <person name="Bellgard M.I."/>
        </authorList>
    </citation>
    <scope>NUCLEOTIDE SEQUENCE</scope>
    <source>
        <tissue evidence="1">Shoot tissue taken approximately 20 cm above the soil surface</tissue>
    </source>
</reference>
<organism evidence="1">
    <name type="scientific">Arundo donax</name>
    <name type="common">Giant reed</name>
    <name type="synonym">Donax arundinaceus</name>
    <dbReference type="NCBI Taxonomy" id="35708"/>
    <lineage>
        <taxon>Eukaryota</taxon>
        <taxon>Viridiplantae</taxon>
        <taxon>Streptophyta</taxon>
        <taxon>Embryophyta</taxon>
        <taxon>Tracheophyta</taxon>
        <taxon>Spermatophyta</taxon>
        <taxon>Magnoliopsida</taxon>
        <taxon>Liliopsida</taxon>
        <taxon>Poales</taxon>
        <taxon>Poaceae</taxon>
        <taxon>PACMAD clade</taxon>
        <taxon>Arundinoideae</taxon>
        <taxon>Arundineae</taxon>
        <taxon>Arundo</taxon>
    </lineage>
</organism>
<dbReference type="EMBL" id="GBRH01244795">
    <property type="protein sequence ID" value="JAD53100.1"/>
    <property type="molecule type" value="Transcribed_RNA"/>
</dbReference>
<name>A0A0A9AW54_ARUDO</name>
<proteinExistence type="predicted"/>
<dbReference type="AlphaFoldDB" id="A0A0A9AW54"/>